<dbReference type="Gene3D" id="3.40.50.300">
    <property type="entry name" value="P-loop containing nucleotide triphosphate hydrolases"/>
    <property type="match status" value="1"/>
</dbReference>
<reference evidence="4" key="1">
    <citation type="submission" date="2016-07" db="EMBL/GenBank/DDBJ databases">
        <title>Nontailed viruses are major unrecognized killers of bacteria in the ocean.</title>
        <authorList>
            <person name="Kauffman K."/>
            <person name="Hussain F."/>
            <person name="Yang J."/>
            <person name="Arevalo P."/>
            <person name="Brown J."/>
            <person name="Cutler M."/>
            <person name="Kelly L."/>
            <person name="Polz M.F."/>
        </authorList>
    </citation>
    <scope>NUCLEOTIDE SEQUENCE [LARGE SCALE GENOMIC DNA]</scope>
    <source>
        <strain evidence="4">10N.222.48.A2</strain>
    </source>
</reference>
<dbReference type="RefSeq" id="WP_102257581.1">
    <property type="nucleotide sequence ID" value="NZ_MDBP01000032.1"/>
</dbReference>
<proteinExistence type="predicted"/>
<evidence type="ECO:0000313" key="5">
    <source>
        <dbReference type="Proteomes" id="UP000308018"/>
    </source>
</evidence>
<keyword evidence="3" id="KW-0067">ATP-binding</keyword>
<dbReference type="AlphaFoldDB" id="A0A2N7NLB8"/>
<sequence>MTFQIRKVTIEGKEFELSKYSNSGKNLISVMTGKNGAGKSRILEFLASNFYVSDNFLIENPNNWDERFNAVTSDYSQNQVNYLSNGLECTMQRISSQVASVFKLVSHVDDRYRVFPQRMICLSTSPFDRFPLNVSKSLSNESIYSYIGMKNSKRSSSIVSLISNVLDSMFKKPEKIETNFEVIKKTLEYLGYGNRILVSYRSNVKLDENDLSRRKVSKLLTTFDNPIFNENHIGGFEWDNKVDVIYNSIRVLLDSNNGKWKKIFSIPINFSKNNILEDDYVKAIQVLSKSGVFSVSSLKLSQANDNRKFVDFIDASSGEQCLAMMLLGIASQIENNSLICIDEPEISLHPEWQEEFIPLINDLFSLYSGCHFVIATHSPLLVSKLSSDNCFILNLDENMLIDSSKSTSYSSDYQLATLFKSPGFKNEYLVSESLDILNTLSKFTPLNFELFERIKLITSLKSQVSCEDPVHSLITTIERVMEEINED</sequence>
<gene>
    <name evidence="2" type="ORF">BCS92_07815</name>
    <name evidence="3" type="ORF">FC057_00140</name>
</gene>
<accession>A0A2N7NLB8</accession>
<name>A0A2N7NLB8_9VIBR</name>
<keyword evidence="3" id="KW-0547">Nucleotide-binding</keyword>
<dbReference type="Proteomes" id="UP000308018">
    <property type="component" value="Unassembled WGS sequence"/>
</dbReference>
<dbReference type="InterPro" id="IPR027417">
    <property type="entry name" value="P-loop_NTPase"/>
</dbReference>
<evidence type="ECO:0000313" key="2">
    <source>
        <dbReference type="EMBL" id="PMP16545.1"/>
    </source>
</evidence>
<dbReference type="EMBL" id="MDBP01000032">
    <property type="protein sequence ID" value="PMP16545.1"/>
    <property type="molecule type" value="Genomic_DNA"/>
</dbReference>
<dbReference type="Proteomes" id="UP000235579">
    <property type="component" value="Unassembled WGS sequence"/>
</dbReference>
<comment type="caution">
    <text evidence="2">The sequence shown here is derived from an EMBL/GenBank/DDBJ whole genome shotgun (WGS) entry which is preliminary data.</text>
</comment>
<dbReference type="EMBL" id="SYVV01000001">
    <property type="protein sequence ID" value="TKG37685.1"/>
    <property type="molecule type" value="Genomic_DNA"/>
</dbReference>
<dbReference type="PANTHER" id="PTHR43581">
    <property type="entry name" value="ATP/GTP PHOSPHATASE"/>
    <property type="match status" value="1"/>
</dbReference>
<reference evidence="2" key="2">
    <citation type="submission" date="2016-07" db="EMBL/GenBank/DDBJ databases">
        <authorList>
            <person name="Wan K."/>
            <person name="Booth B."/>
            <person name="Spirohn K."/>
            <person name="Hao T."/>
            <person name="Hu Y."/>
            <person name="Calderwood M."/>
            <person name="Hill D."/>
            <person name="Mohr S."/>
            <person name="Vidal M."/>
            <person name="Celniker S."/>
            <person name="Perrimon N."/>
        </authorList>
    </citation>
    <scope>NUCLEOTIDE SEQUENCE</scope>
    <source>
        <strain evidence="2">10N.222.48.A2</strain>
    </source>
</reference>
<evidence type="ECO:0000259" key="1">
    <source>
        <dbReference type="Pfam" id="PF13304"/>
    </source>
</evidence>
<organism evidence="2 4">
    <name type="scientific">Vibrio tasmaniensis</name>
    <dbReference type="NCBI Taxonomy" id="212663"/>
    <lineage>
        <taxon>Bacteria</taxon>
        <taxon>Pseudomonadati</taxon>
        <taxon>Pseudomonadota</taxon>
        <taxon>Gammaproteobacteria</taxon>
        <taxon>Vibrionales</taxon>
        <taxon>Vibrionaceae</taxon>
        <taxon>Vibrio</taxon>
    </lineage>
</organism>
<reference evidence="3 5" key="4">
    <citation type="submission" date="2019-04" db="EMBL/GenBank/DDBJ databases">
        <title>A reverse ecology approach based on a biological definition of microbial populations.</title>
        <authorList>
            <person name="Arevalo P."/>
            <person name="Vaninsberghe D."/>
            <person name="Elsherbini J."/>
            <person name="Gore J."/>
            <person name="Polz M."/>
        </authorList>
    </citation>
    <scope>NUCLEOTIDE SEQUENCE [LARGE SCALE GENOMIC DNA]</scope>
    <source>
        <strain evidence="3 5">10N.222.45.A8</strain>
    </source>
</reference>
<evidence type="ECO:0000313" key="3">
    <source>
        <dbReference type="EMBL" id="TKG37685.1"/>
    </source>
</evidence>
<dbReference type="GO" id="GO:0005524">
    <property type="term" value="F:ATP binding"/>
    <property type="evidence" value="ECO:0007669"/>
    <property type="project" value="UniProtKB-KW"/>
</dbReference>
<dbReference type="InterPro" id="IPR051396">
    <property type="entry name" value="Bact_Antivir_Def_Nuclease"/>
</dbReference>
<dbReference type="SUPFAM" id="SSF52540">
    <property type="entry name" value="P-loop containing nucleoside triphosphate hydrolases"/>
    <property type="match status" value="1"/>
</dbReference>
<feature type="domain" description="ATPase AAA-type core" evidence="1">
    <location>
        <begin position="298"/>
        <end position="383"/>
    </location>
</feature>
<dbReference type="PANTHER" id="PTHR43581:SF4">
    <property type="entry name" value="ATP_GTP PHOSPHATASE"/>
    <property type="match status" value="1"/>
</dbReference>
<dbReference type="Pfam" id="PF13304">
    <property type="entry name" value="AAA_21"/>
    <property type="match status" value="1"/>
</dbReference>
<dbReference type="GO" id="GO:0016887">
    <property type="term" value="F:ATP hydrolysis activity"/>
    <property type="evidence" value="ECO:0007669"/>
    <property type="project" value="InterPro"/>
</dbReference>
<evidence type="ECO:0000313" key="4">
    <source>
        <dbReference type="Proteomes" id="UP000235579"/>
    </source>
</evidence>
<protein>
    <submittedName>
        <fullName evidence="3">ATP-binding protein</fullName>
    </submittedName>
</protein>
<reference evidence="2" key="3">
    <citation type="journal article" date="2018" name="Nature">
        <title>A major lineage of non-tailed dsDNA viruses as unrecognized killers of marine bacteria.</title>
        <authorList>
            <person name="Kauffman K.M."/>
            <person name="Hussain F.A."/>
            <person name="Yang J."/>
            <person name="Arevalo P."/>
            <person name="Brown J.M."/>
            <person name="Chang W.K."/>
            <person name="VanInsberghe D."/>
            <person name="Elsherbini J."/>
            <person name="Sharma R.S."/>
            <person name="Cutler M.B."/>
            <person name="Kelly L."/>
            <person name="Polz M.F."/>
        </authorList>
    </citation>
    <scope>NUCLEOTIDE SEQUENCE</scope>
    <source>
        <strain evidence="2">10N.222.48.A2</strain>
    </source>
</reference>
<dbReference type="InterPro" id="IPR003959">
    <property type="entry name" value="ATPase_AAA_core"/>
</dbReference>